<comment type="similarity">
    <text evidence="2">Belongs to the NapC/NirT/NrfH family.</text>
</comment>
<keyword evidence="7" id="KW-0479">Metal-binding</keyword>
<evidence type="ECO:0000313" key="14">
    <source>
        <dbReference type="EMBL" id="VAW50476.1"/>
    </source>
</evidence>
<dbReference type="Pfam" id="PF03264">
    <property type="entry name" value="Cytochrom_NNT"/>
    <property type="match status" value="1"/>
</dbReference>
<name>A0A3B0X1F8_9ZZZZ</name>
<evidence type="ECO:0000256" key="3">
    <source>
        <dbReference type="ARBA" id="ARBA00022448"/>
    </source>
</evidence>
<dbReference type="GO" id="GO:0009061">
    <property type="term" value="P:anaerobic respiration"/>
    <property type="evidence" value="ECO:0007669"/>
    <property type="project" value="TreeGrafter"/>
</dbReference>
<keyword evidence="11 12" id="KW-0472">Membrane</keyword>
<evidence type="ECO:0000256" key="10">
    <source>
        <dbReference type="ARBA" id="ARBA00023004"/>
    </source>
</evidence>
<gene>
    <name evidence="14" type="ORF">MNBD_GAMMA06-1599</name>
</gene>
<evidence type="ECO:0000256" key="2">
    <source>
        <dbReference type="ARBA" id="ARBA00007395"/>
    </source>
</evidence>
<evidence type="ECO:0000256" key="4">
    <source>
        <dbReference type="ARBA" id="ARBA00022475"/>
    </source>
</evidence>
<dbReference type="InterPro" id="IPR005126">
    <property type="entry name" value="NapC/NirT_cyt_c_N"/>
</dbReference>
<dbReference type="InterPro" id="IPR051174">
    <property type="entry name" value="Cytochrome_c-type_ET"/>
</dbReference>
<keyword evidence="6 12" id="KW-0812">Transmembrane</keyword>
<evidence type="ECO:0000256" key="12">
    <source>
        <dbReference type="SAM" id="Phobius"/>
    </source>
</evidence>
<organism evidence="14">
    <name type="scientific">hydrothermal vent metagenome</name>
    <dbReference type="NCBI Taxonomy" id="652676"/>
    <lineage>
        <taxon>unclassified sequences</taxon>
        <taxon>metagenomes</taxon>
        <taxon>ecological metagenomes</taxon>
    </lineage>
</organism>
<proteinExistence type="inferred from homology"/>
<evidence type="ECO:0000256" key="7">
    <source>
        <dbReference type="ARBA" id="ARBA00022723"/>
    </source>
</evidence>
<dbReference type="InterPro" id="IPR036280">
    <property type="entry name" value="Multihaem_cyt_sf"/>
</dbReference>
<evidence type="ECO:0000256" key="5">
    <source>
        <dbReference type="ARBA" id="ARBA00022617"/>
    </source>
</evidence>
<dbReference type="Gene3D" id="1.10.3820.10">
    <property type="entry name" value="Di-heme elbow motif domain"/>
    <property type="match status" value="1"/>
</dbReference>
<feature type="domain" description="NapC/NirT cytochrome c N-terminal" evidence="13">
    <location>
        <begin position="25"/>
        <end position="186"/>
    </location>
</feature>
<evidence type="ECO:0000259" key="13">
    <source>
        <dbReference type="Pfam" id="PF03264"/>
    </source>
</evidence>
<comment type="subcellular location">
    <subcellularLocation>
        <location evidence="1">Cell membrane</location>
    </subcellularLocation>
</comment>
<keyword evidence="10" id="KW-0408">Iron</keyword>
<dbReference type="PANTHER" id="PTHR30333:SF1">
    <property type="entry name" value="CYTOCHROME C-TYPE PROTEIN NAPC"/>
    <property type="match status" value="1"/>
</dbReference>
<dbReference type="AlphaFoldDB" id="A0A3B0X1F8"/>
<evidence type="ECO:0000256" key="6">
    <source>
        <dbReference type="ARBA" id="ARBA00022692"/>
    </source>
</evidence>
<evidence type="ECO:0000256" key="11">
    <source>
        <dbReference type="ARBA" id="ARBA00023136"/>
    </source>
</evidence>
<protein>
    <submittedName>
        <fullName evidence="14">Cytochrome c-type protein NapC</fullName>
    </submittedName>
</protein>
<keyword evidence="3" id="KW-0813">Transport</keyword>
<sequence length="220" mass="25576">MTNKNSTSNFLSGKYLFGATFGSAFFFIIIGILFWGGFNWSLELTNTEEFCISCHEMRDNVYTEYRESVHFSNSTGVRATCPDCHVPRDWVHKVTRKIQASNELIHHFLGSLDTREKFIAKRQELAEHVWETMKATDSRECRNCHSEDAMNFNEQRDVAAEQHKLGKAQNKTCIDCHKGVAHKLPEDFLEAEHDRFEQEKVPCHQCHAEMARPEKDDDWN</sequence>
<dbReference type="SUPFAM" id="SSF48695">
    <property type="entry name" value="Multiheme cytochromes"/>
    <property type="match status" value="1"/>
</dbReference>
<dbReference type="PANTHER" id="PTHR30333">
    <property type="entry name" value="CYTOCHROME C-TYPE PROTEIN"/>
    <property type="match status" value="1"/>
</dbReference>
<dbReference type="GO" id="GO:0046872">
    <property type="term" value="F:metal ion binding"/>
    <property type="evidence" value="ECO:0007669"/>
    <property type="project" value="UniProtKB-KW"/>
</dbReference>
<dbReference type="GO" id="GO:0005886">
    <property type="term" value="C:plasma membrane"/>
    <property type="evidence" value="ECO:0007669"/>
    <property type="project" value="UniProtKB-SubCell"/>
</dbReference>
<evidence type="ECO:0000256" key="1">
    <source>
        <dbReference type="ARBA" id="ARBA00004236"/>
    </source>
</evidence>
<keyword evidence="5" id="KW-0349">Heme</keyword>
<dbReference type="InterPro" id="IPR038266">
    <property type="entry name" value="NapC/NirT_cytc_sf"/>
</dbReference>
<evidence type="ECO:0000256" key="8">
    <source>
        <dbReference type="ARBA" id="ARBA00022982"/>
    </source>
</evidence>
<keyword evidence="8" id="KW-0249">Electron transport</keyword>
<keyword evidence="4" id="KW-1003">Cell membrane</keyword>
<dbReference type="EMBL" id="UOFD01000014">
    <property type="protein sequence ID" value="VAW50476.1"/>
    <property type="molecule type" value="Genomic_DNA"/>
</dbReference>
<dbReference type="GO" id="GO:0009055">
    <property type="term" value="F:electron transfer activity"/>
    <property type="evidence" value="ECO:0007669"/>
    <property type="project" value="TreeGrafter"/>
</dbReference>
<feature type="transmembrane region" description="Helical" evidence="12">
    <location>
        <begin position="15"/>
        <end position="35"/>
    </location>
</feature>
<keyword evidence="9 12" id="KW-1133">Transmembrane helix</keyword>
<accession>A0A3B0X1F8</accession>
<reference evidence="14" key="1">
    <citation type="submission" date="2018-06" db="EMBL/GenBank/DDBJ databases">
        <authorList>
            <person name="Zhirakovskaya E."/>
        </authorList>
    </citation>
    <scope>NUCLEOTIDE SEQUENCE</scope>
</reference>
<evidence type="ECO:0000256" key="9">
    <source>
        <dbReference type="ARBA" id="ARBA00022989"/>
    </source>
</evidence>
<dbReference type="FunFam" id="1.10.3820.10:FF:000001">
    <property type="entry name" value="Cytochrome c-type protein"/>
    <property type="match status" value="1"/>
</dbReference>